<evidence type="ECO:0000313" key="2">
    <source>
        <dbReference type="EMBL" id="KAF2419890.1"/>
    </source>
</evidence>
<dbReference type="AlphaFoldDB" id="A0A9P4NFW9"/>
<evidence type="ECO:0000313" key="3">
    <source>
        <dbReference type="Proteomes" id="UP000800235"/>
    </source>
</evidence>
<keyword evidence="3" id="KW-1185">Reference proteome</keyword>
<keyword evidence="1" id="KW-0732">Signal</keyword>
<dbReference type="EMBL" id="MU007115">
    <property type="protein sequence ID" value="KAF2419890.1"/>
    <property type="molecule type" value="Genomic_DNA"/>
</dbReference>
<feature type="signal peptide" evidence="1">
    <location>
        <begin position="1"/>
        <end position="23"/>
    </location>
</feature>
<protein>
    <submittedName>
        <fullName evidence="2">Uncharacterized protein</fullName>
    </submittedName>
</protein>
<dbReference type="Proteomes" id="UP000800235">
    <property type="component" value="Unassembled WGS sequence"/>
</dbReference>
<accession>A0A9P4NFW9</accession>
<feature type="chain" id="PRO_5040404273" evidence="1">
    <location>
        <begin position="24"/>
        <end position="100"/>
    </location>
</feature>
<comment type="caution">
    <text evidence="2">The sequence shown here is derived from an EMBL/GenBank/DDBJ whole genome shotgun (WGS) entry which is preliminary data.</text>
</comment>
<name>A0A9P4NFW9_9PEZI</name>
<organism evidence="2 3">
    <name type="scientific">Tothia fuscella</name>
    <dbReference type="NCBI Taxonomy" id="1048955"/>
    <lineage>
        <taxon>Eukaryota</taxon>
        <taxon>Fungi</taxon>
        <taxon>Dikarya</taxon>
        <taxon>Ascomycota</taxon>
        <taxon>Pezizomycotina</taxon>
        <taxon>Dothideomycetes</taxon>
        <taxon>Pleosporomycetidae</taxon>
        <taxon>Venturiales</taxon>
        <taxon>Cylindrosympodiaceae</taxon>
        <taxon>Tothia</taxon>
    </lineage>
</organism>
<reference evidence="2" key="1">
    <citation type="journal article" date="2020" name="Stud. Mycol.">
        <title>101 Dothideomycetes genomes: a test case for predicting lifestyles and emergence of pathogens.</title>
        <authorList>
            <person name="Haridas S."/>
            <person name="Albert R."/>
            <person name="Binder M."/>
            <person name="Bloem J."/>
            <person name="Labutti K."/>
            <person name="Salamov A."/>
            <person name="Andreopoulos B."/>
            <person name="Baker S."/>
            <person name="Barry K."/>
            <person name="Bills G."/>
            <person name="Bluhm B."/>
            <person name="Cannon C."/>
            <person name="Castanera R."/>
            <person name="Culley D."/>
            <person name="Daum C."/>
            <person name="Ezra D."/>
            <person name="Gonzalez J."/>
            <person name="Henrissat B."/>
            <person name="Kuo A."/>
            <person name="Liang C."/>
            <person name="Lipzen A."/>
            <person name="Lutzoni F."/>
            <person name="Magnuson J."/>
            <person name="Mondo S."/>
            <person name="Nolan M."/>
            <person name="Ohm R."/>
            <person name="Pangilinan J."/>
            <person name="Park H.-J."/>
            <person name="Ramirez L."/>
            <person name="Alfaro M."/>
            <person name="Sun H."/>
            <person name="Tritt A."/>
            <person name="Yoshinaga Y."/>
            <person name="Zwiers L.-H."/>
            <person name="Turgeon B."/>
            <person name="Goodwin S."/>
            <person name="Spatafora J."/>
            <person name="Crous P."/>
            <person name="Grigoriev I."/>
        </authorList>
    </citation>
    <scope>NUCLEOTIDE SEQUENCE</scope>
    <source>
        <strain evidence="2">CBS 130266</strain>
    </source>
</reference>
<proteinExistence type="predicted"/>
<gene>
    <name evidence="2" type="ORF">EJ08DRAFT_702691</name>
</gene>
<sequence>MLNKQSFMILAITVLLTIKMAFASPLGDRVTSLDIVKRNAVADHKFEALGTQIDVCKGVSFSDCPLKNFISGPFKCIDTVGNAWPSKSAVLNSMVLWPTP</sequence>
<evidence type="ECO:0000256" key="1">
    <source>
        <dbReference type="SAM" id="SignalP"/>
    </source>
</evidence>